<dbReference type="Pfam" id="PF01464">
    <property type="entry name" value="SLT"/>
    <property type="match status" value="1"/>
</dbReference>
<feature type="chain" id="PRO_5047295979" evidence="4">
    <location>
        <begin position="22"/>
        <end position="334"/>
    </location>
</feature>
<accession>A0ABT8ARJ1</accession>
<evidence type="ECO:0000256" key="4">
    <source>
        <dbReference type="SAM" id="SignalP"/>
    </source>
</evidence>
<dbReference type="Gene3D" id="1.10.530.10">
    <property type="match status" value="1"/>
</dbReference>
<dbReference type="InterPro" id="IPR023346">
    <property type="entry name" value="Lysozyme-like_dom_sf"/>
</dbReference>
<comment type="similarity">
    <text evidence="1">Belongs to the transglycosylase Slt family.</text>
</comment>
<dbReference type="InterPro" id="IPR008258">
    <property type="entry name" value="Transglycosylase_SLT_dom_1"/>
</dbReference>
<comment type="similarity">
    <text evidence="2">Belongs to the virb1 family.</text>
</comment>
<evidence type="ECO:0000256" key="3">
    <source>
        <dbReference type="SAM" id="MobiDB-lite"/>
    </source>
</evidence>
<organism evidence="6 7">
    <name type="scientific">Methylobacterium longum</name>
    <dbReference type="NCBI Taxonomy" id="767694"/>
    <lineage>
        <taxon>Bacteria</taxon>
        <taxon>Pseudomonadati</taxon>
        <taxon>Pseudomonadota</taxon>
        <taxon>Alphaproteobacteria</taxon>
        <taxon>Hyphomicrobiales</taxon>
        <taxon>Methylobacteriaceae</taxon>
        <taxon>Methylobacterium</taxon>
    </lineage>
</organism>
<dbReference type="Proteomes" id="UP001244297">
    <property type="component" value="Unassembled WGS sequence"/>
</dbReference>
<reference evidence="7" key="1">
    <citation type="journal article" date="2019" name="Int. J. Syst. Evol. Microbiol.">
        <title>The Global Catalogue of Microorganisms (GCM) 10K type strain sequencing project: providing services to taxonomists for standard genome sequencing and annotation.</title>
        <authorList>
            <consortium name="The Broad Institute Genomics Platform"/>
            <consortium name="The Broad Institute Genome Sequencing Center for Infectious Disease"/>
            <person name="Wu L."/>
            <person name="Ma J."/>
        </authorList>
    </citation>
    <scope>NUCLEOTIDE SEQUENCE [LARGE SCALE GENOMIC DNA]</scope>
    <source>
        <strain evidence="7">CECT 7806</strain>
    </source>
</reference>
<dbReference type="PANTHER" id="PTHR37423:SF2">
    <property type="entry name" value="MEMBRANE-BOUND LYTIC MUREIN TRANSGLYCOSYLASE C"/>
    <property type="match status" value="1"/>
</dbReference>
<dbReference type="RefSeq" id="WP_238293943.1">
    <property type="nucleotide sequence ID" value="NZ_BPQS01000087.1"/>
</dbReference>
<dbReference type="EMBL" id="JAUFPT010000050">
    <property type="protein sequence ID" value="MDN3571873.1"/>
    <property type="molecule type" value="Genomic_DNA"/>
</dbReference>
<gene>
    <name evidence="6" type="ORF">QWZ18_14705</name>
</gene>
<evidence type="ECO:0000313" key="7">
    <source>
        <dbReference type="Proteomes" id="UP001244297"/>
    </source>
</evidence>
<evidence type="ECO:0000313" key="6">
    <source>
        <dbReference type="EMBL" id="MDN3571873.1"/>
    </source>
</evidence>
<feature type="signal peptide" evidence="4">
    <location>
        <begin position="1"/>
        <end position="21"/>
    </location>
</feature>
<comment type="caution">
    <text evidence="6">The sequence shown here is derived from an EMBL/GenBank/DDBJ whole genome shotgun (WGS) entry which is preliminary data.</text>
</comment>
<name>A0ABT8ARJ1_9HYPH</name>
<dbReference type="PANTHER" id="PTHR37423">
    <property type="entry name" value="SOLUBLE LYTIC MUREIN TRANSGLYCOSYLASE-RELATED"/>
    <property type="match status" value="1"/>
</dbReference>
<sequence>MHRLLLAAVLAVVPAAAFGQAARDNIDALIEQQAKANGVPASFVHAVVKRESNYNPNAKGGSALGLMQIKHATARSLGYTGDAAGLYDPATNLRYGVAYLAGAYRTAQGNLTQAYSYYNRGYYYAAKRQGISTEVAAVVAPVAASASALASLFGGGAADARNPAAAALAYAPAASVAEVPTETVEVPLPPRRPAALAGGTIQLASLSLEPAAPNPAASAPVATEPAAQAVEVPLPPRRPAVLGTAVAAGSPVASQVAFQATAPAALAELRLSPQAESAVPASPTPQSGASAPIADAVDVPLPPRRPTVQTLAAASPRRAPVGAAVREAAALPVE</sequence>
<keyword evidence="4" id="KW-0732">Signal</keyword>
<proteinExistence type="inferred from homology"/>
<feature type="domain" description="Transglycosylase SLT" evidence="5">
    <location>
        <begin position="29"/>
        <end position="123"/>
    </location>
</feature>
<feature type="region of interest" description="Disordered" evidence="3">
    <location>
        <begin position="276"/>
        <end position="304"/>
    </location>
</feature>
<evidence type="ECO:0000259" key="5">
    <source>
        <dbReference type="Pfam" id="PF01464"/>
    </source>
</evidence>
<protein>
    <submittedName>
        <fullName evidence="6">Transglycosylase SLT domain-containing protein</fullName>
    </submittedName>
</protein>
<evidence type="ECO:0000256" key="2">
    <source>
        <dbReference type="ARBA" id="ARBA00009387"/>
    </source>
</evidence>
<dbReference type="SUPFAM" id="SSF53955">
    <property type="entry name" value="Lysozyme-like"/>
    <property type="match status" value="1"/>
</dbReference>
<evidence type="ECO:0000256" key="1">
    <source>
        <dbReference type="ARBA" id="ARBA00007734"/>
    </source>
</evidence>
<keyword evidence="7" id="KW-1185">Reference proteome</keyword>